<evidence type="ECO:0000256" key="11">
    <source>
        <dbReference type="HAMAP-Rule" id="MF_00392"/>
    </source>
</evidence>
<evidence type="ECO:0000256" key="1">
    <source>
        <dbReference type="ARBA" id="ARBA00002056"/>
    </source>
</evidence>
<keyword evidence="6 11" id="KW-0441">Lipid A biosynthesis</keyword>
<comment type="function">
    <text evidence="1 11">Condensation of UDP-2,3-diacylglucosamine and 2,3-diacylglucosamine-1-phosphate to form lipid A disaccharide, a precursor of lipid A, a phosphorylated glycolipid that anchors the lipopolysaccharide to the outer membrane of the cell.</text>
</comment>
<evidence type="ECO:0000256" key="2">
    <source>
        <dbReference type="ARBA" id="ARBA00007868"/>
    </source>
</evidence>
<keyword evidence="8 11" id="KW-0808">Transferase</keyword>
<keyword evidence="13" id="KW-1185">Reference proteome</keyword>
<accession>A0ABY2XMY6</accession>
<dbReference type="NCBIfam" id="TIGR00215">
    <property type="entry name" value="lpxB"/>
    <property type="match status" value="1"/>
</dbReference>
<dbReference type="SUPFAM" id="SSF53756">
    <property type="entry name" value="UDP-Glycosyltransferase/glycogen phosphorylase"/>
    <property type="match status" value="1"/>
</dbReference>
<dbReference type="RefSeq" id="WP_138772206.1">
    <property type="nucleotide sequence ID" value="NZ_JBHSSX010000030.1"/>
</dbReference>
<evidence type="ECO:0000256" key="10">
    <source>
        <dbReference type="ARBA" id="ARBA00048975"/>
    </source>
</evidence>
<keyword evidence="9 11" id="KW-0443">Lipid metabolism</keyword>
<evidence type="ECO:0000256" key="6">
    <source>
        <dbReference type="ARBA" id="ARBA00022556"/>
    </source>
</evidence>
<evidence type="ECO:0000256" key="5">
    <source>
        <dbReference type="ARBA" id="ARBA00022516"/>
    </source>
</evidence>
<evidence type="ECO:0000313" key="12">
    <source>
        <dbReference type="EMBL" id="TMW13102.1"/>
    </source>
</evidence>
<organism evidence="12 13">
    <name type="scientific">Alloalcanivorax gelatiniphagus</name>
    <dbReference type="NCBI Taxonomy" id="1194167"/>
    <lineage>
        <taxon>Bacteria</taxon>
        <taxon>Pseudomonadati</taxon>
        <taxon>Pseudomonadota</taxon>
        <taxon>Gammaproteobacteria</taxon>
        <taxon>Oceanospirillales</taxon>
        <taxon>Alcanivoracaceae</taxon>
        <taxon>Alloalcanivorax</taxon>
    </lineage>
</organism>
<dbReference type="PANTHER" id="PTHR30372:SF4">
    <property type="entry name" value="LIPID-A-DISACCHARIDE SYNTHASE, MITOCHONDRIAL-RELATED"/>
    <property type="match status" value="1"/>
</dbReference>
<dbReference type="Pfam" id="PF02684">
    <property type="entry name" value="LpxB"/>
    <property type="match status" value="1"/>
</dbReference>
<keyword evidence="5 11" id="KW-0444">Lipid biosynthesis</keyword>
<dbReference type="InterPro" id="IPR003835">
    <property type="entry name" value="Glyco_trans_19"/>
</dbReference>
<dbReference type="Proteomes" id="UP000739180">
    <property type="component" value="Unassembled WGS sequence"/>
</dbReference>
<dbReference type="PANTHER" id="PTHR30372">
    <property type="entry name" value="LIPID-A-DISACCHARIDE SYNTHASE"/>
    <property type="match status" value="1"/>
</dbReference>
<evidence type="ECO:0000256" key="3">
    <source>
        <dbReference type="ARBA" id="ARBA00012687"/>
    </source>
</evidence>
<name>A0ABY2XMY6_9GAMM</name>
<protein>
    <recommendedName>
        <fullName evidence="4 11">Lipid-A-disaccharide synthase</fullName>
        <ecNumber evidence="3 11">2.4.1.182</ecNumber>
    </recommendedName>
</protein>
<reference evidence="12 13" key="1">
    <citation type="submission" date="2019-05" db="EMBL/GenBank/DDBJ databases">
        <title>Genome of Alcanivorax gelatiniphagus, an oil degrading marine bacteria.</title>
        <authorList>
            <person name="Kwon K.K."/>
        </authorList>
    </citation>
    <scope>NUCLEOTIDE SEQUENCE [LARGE SCALE GENOMIC DNA]</scope>
    <source>
        <strain evidence="12 13">MEBiC 08158</strain>
    </source>
</reference>
<dbReference type="HAMAP" id="MF_00392">
    <property type="entry name" value="LpxB"/>
    <property type="match status" value="1"/>
</dbReference>
<evidence type="ECO:0000256" key="8">
    <source>
        <dbReference type="ARBA" id="ARBA00022679"/>
    </source>
</evidence>
<comment type="pathway">
    <text evidence="11">Bacterial outer membrane biogenesis; LPS lipid A biosynthesis.</text>
</comment>
<keyword evidence="7 11" id="KW-0328">Glycosyltransferase</keyword>
<evidence type="ECO:0000256" key="4">
    <source>
        <dbReference type="ARBA" id="ARBA00020902"/>
    </source>
</evidence>
<comment type="catalytic activity">
    <reaction evidence="10 11">
        <text>a lipid X + a UDP-2-N,3-O-bis[(3R)-3-hydroxyacyl]-alpha-D-glucosamine = a lipid A disaccharide + UDP + H(+)</text>
        <dbReference type="Rhea" id="RHEA:67828"/>
        <dbReference type="ChEBI" id="CHEBI:15378"/>
        <dbReference type="ChEBI" id="CHEBI:58223"/>
        <dbReference type="ChEBI" id="CHEBI:137748"/>
        <dbReference type="ChEBI" id="CHEBI:176338"/>
        <dbReference type="ChEBI" id="CHEBI:176343"/>
        <dbReference type="EC" id="2.4.1.182"/>
    </reaction>
</comment>
<dbReference type="EMBL" id="VCQT01000027">
    <property type="protein sequence ID" value="TMW13102.1"/>
    <property type="molecule type" value="Genomic_DNA"/>
</dbReference>
<proteinExistence type="inferred from homology"/>
<dbReference type="Gene3D" id="3.40.50.2000">
    <property type="entry name" value="Glycogen Phosphorylase B"/>
    <property type="match status" value="1"/>
</dbReference>
<comment type="similarity">
    <text evidence="2 11">Belongs to the LpxB family.</text>
</comment>
<dbReference type="GO" id="GO:0008915">
    <property type="term" value="F:lipid-A-disaccharide synthase activity"/>
    <property type="evidence" value="ECO:0007669"/>
    <property type="project" value="UniProtKB-EC"/>
</dbReference>
<evidence type="ECO:0000256" key="9">
    <source>
        <dbReference type="ARBA" id="ARBA00023098"/>
    </source>
</evidence>
<comment type="caution">
    <text evidence="12">The sequence shown here is derived from an EMBL/GenBank/DDBJ whole genome shotgun (WGS) entry which is preliminary data.</text>
</comment>
<gene>
    <name evidence="11" type="primary">lpxB</name>
    <name evidence="12" type="ORF">FGS76_08540</name>
</gene>
<sequence>MDTRQAPLIALVAGETSGDLLGAGLIAALRRRWPDARFIGVGGERMAAAGQHSLFPMEKLSVMGITEVIRHLPELFRLRRQLVDDLLARRPAVVITIDSPDFTLGVAKRVHAAGLKTVHYVSPSVWAWRQGRVKGIRRDVDLMLTLFPFEARFYEEHGVPVAFVGHPLADMIELEVDARAARRELGLAEEGRILAVLPGSRGGEVGQLMPDFTDAMVRLRARYPDLRFVIPAANGARRAQIDAALAGTELPVTVVDGQGRTVMAAADAVMMASGTATLEGMLLKKPMVVGYRLGAVTFAIVSRLVKSDYVALPNLLCRKPLVPELVQQALNGAALADAVAAWLDDPDGVARLRDDFTRVHRELRGGASEKAATAVAALLQEDH</sequence>
<evidence type="ECO:0000313" key="13">
    <source>
        <dbReference type="Proteomes" id="UP000739180"/>
    </source>
</evidence>
<dbReference type="EC" id="2.4.1.182" evidence="3 11"/>
<evidence type="ECO:0000256" key="7">
    <source>
        <dbReference type="ARBA" id="ARBA00022676"/>
    </source>
</evidence>